<dbReference type="SUPFAM" id="SSF51445">
    <property type="entry name" value="(Trans)glycosidases"/>
    <property type="match status" value="1"/>
</dbReference>
<evidence type="ECO:0000256" key="3">
    <source>
        <dbReference type="ARBA" id="ARBA00023295"/>
    </source>
</evidence>
<dbReference type="EMBL" id="JBAMIC010000004">
    <property type="protein sequence ID" value="KAK7108548.1"/>
    <property type="molecule type" value="Genomic_DNA"/>
</dbReference>
<dbReference type="Proteomes" id="UP001374579">
    <property type="component" value="Unassembled WGS sequence"/>
</dbReference>
<dbReference type="InterPro" id="IPR036881">
    <property type="entry name" value="Glyco_hydro_3_C_sf"/>
</dbReference>
<proteinExistence type="predicted"/>
<dbReference type="PRINTS" id="PR00133">
    <property type="entry name" value="GLHYDRLASE3"/>
</dbReference>
<dbReference type="Pfam" id="PF01915">
    <property type="entry name" value="Glyco_hydro_3_C"/>
    <property type="match status" value="1"/>
</dbReference>
<evidence type="ECO:0000256" key="1">
    <source>
        <dbReference type="ARBA" id="ARBA00022729"/>
    </source>
</evidence>
<dbReference type="Pfam" id="PF14310">
    <property type="entry name" value="Fn3-like"/>
    <property type="match status" value="1"/>
</dbReference>
<feature type="signal peptide" evidence="4">
    <location>
        <begin position="1"/>
        <end position="23"/>
    </location>
</feature>
<dbReference type="InterPro" id="IPR013783">
    <property type="entry name" value="Ig-like_fold"/>
</dbReference>
<keyword evidence="3" id="KW-0326">Glycosidase</keyword>
<dbReference type="InterPro" id="IPR002772">
    <property type="entry name" value="Glyco_hydro_3_C"/>
</dbReference>
<evidence type="ECO:0000313" key="6">
    <source>
        <dbReference type="EMBL" id="KAK7108548.1"/>
    </source>
</evidence>
<dbReference type="InterPro" id="IPR001764">
    <property type="entry name" value="Glyco_hydro_3_N"/>
</dbReference>
<dbReference type="GO" id="GO:0031222">
    <property type="term" value="P:arabinan catabolic process"/>
    <property type="evidence" value="ECO:0007669"/>
    <property type="project" value="TreeGrafter"/>
</dbReference>
<keyword evidence="1 4" id="KW-0732">Signal</keyword>
<name>A0AAN9BM30_9CAEN</name>
<evidence type="ECO:0000256" key="4">
    <source>
        <dbReference type="SAM" id="SignalP"/>
    </source>
</evidence>
<reference evidence="6 7" key="1">
    <citation type="submission" date="2024-02" db="EMBL/GenBank/DDBJ databases">
        <title>Chromosome-scale genome assembly of the rough periwinkle Littorina saxatilis.</title>
        <authorList>
            <person name="De Jode A."/>
            <person name="Faria R."/>
            <person name="Formenti G."/>
            <person name="Sims Y."/>
            <person name="Smith T.P."/>
            <person name="Tracey A."/>
            <person name="Wood J.M.D."/>
            <person name="Zagrodzka Z.B."/>
            <person name="Johannesson K."/>
            <person name="Butlin R.K."/>
            <person name="Leder E.H."/>
        </authorList>
    </citation>
    <scope>NUCLEOTIDE SEQUENCE [LARGE SCALE GENOMIC DNA]</scope>
    <source>
        <strain evidence="6">Snail1</strain>
        <tissue evidence="6">Muscle</tissue>
    </source>
</reference>
<dbReference type="SUPFAM" id="SSF52279">
    <property type="entry name" value="Beta-D-glucan exohydrolase, C-terminal domain"/>
    <property type="match status" value="1"/>
</dbReference>
<dbReference type="InterPro" id="IPR017853">
    <property type="entry name" value="GH"/>
</dbReference>
<dbReference type="Gene3D" id="3.20.20.300">
    <property type="entry name" value="Glycoside hydrolase, family 3, N-terminal domain"/>
    <property type="match status" value="1"/>
</dbReference>
<keyword evidence="2" id="KW-0378">Hydrolase</keyword>
<feature type="domain" description="Fibronectin type III-like" evidence="5">
    <location>
        <begin position="660"/>
        <end position="728"/>
    </location>
</feature>
<dbReference type="GO" id="GO:0045493">
    <property type="term" value="P:xylan catabolic process"/>
    <property type="evidence" value="ECO:0007669"/>
    <property type="project" value="InterPro"/>
</dbReference>
<dbReference type="InterPro" id="IPR036962">
    <property type="entry name" value="Glyco_hydro_3_N_sf"/>
</dbReference>
<comment type="caution">
    <text evidence="6">The sequence shown here is derived from an EMBL/GenBank/DDBJ whole genome shotgun (WGS) entry which is preliminary data.</text>
</comment>
<accession>A0AAN9BM30</accession>
<keyword evidence="7" id="KW-1185">Reference proteome</keyword>
<sequence length="755" mass="82948">MRRNSTLWLSAAILIVGVYHVLCNSIGDGDVGDYPFRNVSLPWDARVDDIVKRLTLEEMQLQMARGGAGNIGGPAPAISRLGIGPYEWDTECLRGDVSAPGDATSFPQAIGLAAAFSYDLMFRVAEATGVEVRGKHNDFVKQGNYGYHTGASCFSPVINIMRDSRWGRNQETYGEDPFLSGMYAAAYIKGLQGNDTRYVRASGGCKHFDVHGGPETIPENRLSFNSVVSETDWRMTFLPAFKRCVEAGTYNLMCSYNRINGVPACANKKLLTDITRREWGFKGYVVSDQGAIENIITKHHYLNNSVDTVAACVNAGCNLELSNNLKTPVYFSLVDAVNQGKVTIDTVRESVRPLFYTRMRLGEFDPPEMNPYTKLSNADVETPEHKALAVEAAMKSFVLLKNEGILPLKRKSYGTIGVVGPFANTTQIVGDYPPNAPNSDRTTPLQALTTLAKTVQFAQGCEELSQKCSQYDSESVIKAVSNTDVNFVLLGTGPISEAEGNDRADTELPGQQKQLLQDVIANTQNTPIILLLFNAGPVNISFADQDPRVYAILECFFPAQATGEAIGHVLLNDVKGAVPAGRLPYTWPMLASQLPDMVNYSMQGRTYRYFEGEPLYPFGYGLSYTTFQYYDLSCQKTINAGEPLSLTFLISNIGSVDADEVVQVYIRWRDASLPAPKIQLAGFQRVTLSSGQMTVLSFEVEARTMAVWINDGWFVKPGTMDIFVGGQQPNVIRTVPTNILSGAFVISGTKYLGRY</sequence>
<dbReference type="InterPro" id="IPR026891">
    <property type="entry name" value="Fn3-like"/>
</dbReference>
<dbReference type="SMART" id="SM01217">
    <property type="entry name" value="Fn3_like"/>
    <property type="match status" value="1"/>
</dbReference>
<evidence type="ECO:0000313" key="7">
    <source>
        <dbReference type="Proteomes" id="UP001374579"/>
    </source>
</evidence>
<evidence type="ECO:0000256" key="2">
    <source>
        <dbReference type="ARBA" id="ARBA00022801"/>
    </source>
</evidence>
<dbReference type="Pfam" id="PF00933">
    <property type="entry name" value="Glyco_hydro_3"/>
    <property type="match status" value="1"/>
</dbReference>
<feature type="chain" id="PRO_5043047954" description="Fibronectin type III-like domain-containing protein" evidence="4">
    <location>
        <begin position="24"/>
        <end position="755"/>
    </location>
</feature>
<dbReference type="InterPro" id="IPR044993">
    <property type="entry name" value="BXL"/>
</dbReference>
<dbReference type="AlphaFoldDB" id="A0AAN9BM30"/>
<organism evidence="6 7">
    <name type="scientific">Littorina saxatilis</name>
    <dbReference type="NCBI Taxonomy" id="31220"/>
    <lineage>
        <taxon>Eukaryota</taxon>
        <taxon>Metazoa</taxon>
        <taxon>Spiralia</taxon>
        <taxon>Lophotrochozoa</taxon>
        <taxon>Mollusca</taxon>
        <taxon>Gastropoda</taxon>
        <taxon>Caenogastropoda</taxon>
        <taxon>Littorinimorpha</taxon>
        <taxon>Littorinoidea</taxon>
        <taxon>Littorinidae</taxon>
        <taxon>Littorina</taxon>
    </lineage>
</organism>
<protein>
    <recommendedName>
        <fullName evidence="5">Fibronectin type III-like domain-containing protein</fullName>
    </recommendedName>
</protein>
<dbReference type="Gene3D" id="3.40.50.1700">
    <property type="entry name" value="Glycoside hydrolase family 3 C-terminal domain"/>
    <property type="match status" value="1"/>
</dbReference>
<dbReference type="PANTHER" id="PTHR42721">
    <property type="entry name" value="SUGAR HYDROLASE-RELATED"/>
    <property type="match status" value="1"/>
</dbReference>
<dbReference type="GO" id="GO:0009044">
    <property type="term" value="F:xylan 1,4-beta-xylosidase activity"/>
    <property type="evidence" value="ECO:0007669"/>
    <property type="project" value="InterPro"/>
</dbReference>
<gene>
    <name evidence="6" type="ORF">V1264_016278</name>
</gene>
<dbReference type="PANTHER" id="PTHR42721:SF42">
    <property type="entry name" value="FIBRONECTIN TYPE III-LIKE DOMAIN-CONTAINING PROTEIN"/>
    <property type="match status" value="1"/>
</dbReference>
<dbReference type="Gene3D" id="2.60.40.10">
    <property type="entry name" value="Immunoglobulins"/>
    <property type="match status" value="1"/>
</dbReference>
<evidence type="ECO:0000259" key="5">
    <source>
        <dbReference type="SMART" id="SM01217"/>
    </source>
</evidence>
<dbReference type="GO" id="GO:0046556">
    <property type="term" value="F:alpha-L-arabinofuranosidase activity"/>
    <property type="evidence" value="ECO:0007669"/>
    <property type="project" value="TreeGrafter"/>
</dbReference>